<protein>
    <submittedName>
        <fullName evidence="1">Uncharacterized protein</fullName>
    </submittedName>
</protein>
<comment type="caution">
    <text evidence="1">The sequence shown here is derived from an EMBL/GenBank/DDBJ whole genome shotgun (WGS) entry which is preliminary data.</text>
</comment>
<sequence>MNRAAFKPLQNTSLPHSFRYIRLERARDPDHPEGSSAIAYVMVAPLDTVSRIDIQAWKTNRDACRIVRQRPDQADQLGHLVRDPGGGWHFHYDVTGILEDEAGYHLGDERFRLGEYVSVREADGTHPYHVVAVAPL</sequence>
<evidence type="ECO:0000313" key="1">
    <source>
        <dbReference type="EMBL" id="KWV54649.1"/>
    </source>
</evidence>
<accession>A0A120FN13</accession>
<proteinExistence type="predicted"/>
<organism evidence="1 2">
    <name type="scientific">Bradyrhizobium macuxiense</name>
    <dbReference type="NCBI Taxonomy" id="1755647"/>
    <lineage>
        <taxon>Bacteria</taxon>
        <taxon>Pseudomonadati</taxon>
        <taxon>Pseudomonadota</taxon>
        <taxon>Alphaproteobacteria</taxon>
        <taxon>Hyphomicrobiales</taxon>
        <taxon>Nitrobacteraceae</taxon>
        <taxon>Bradyrhizobium</taxon>
    </lineage>
</organism>
<name>A0A120FN13_9BRAD</name>
<reference evidence="1 2" key="1">
    <citation type="submission" date="2015-11" db="EMBL/GenBank/DDBJ databases">
        <title>Draft Genome Sequence of the Strain BR 10303 (Bradyrhizobium sp.) isolated from nodules of Centrolobium paraense.</title>
        <authorList>
            <person name="Zelli J.E."/>
            <person name="Simoes-Araujo J.L."/>
            <person name="Barauna A.C."/>
            <person name="Silva K."/>
        </authorList>
    </citation>
    <scope>NUCLEOTIDE SEQUENCE [LARGE SCALE GENOMIC DNA]</scope>
    <source>
        <strain evidence="1 2">BR 10303</strain>
    </source>
</reference>
<dbReference type="Proteomes" id="UP000057737">
    <property type="component" value="Unassembled WGS sequence"/>
</dbReference>
<dbReference type="OrthoDB" id="9801741at2"/>
<gene>
    <name evidence="1" type="ORF">AS156_06615</name>
</gene>
<dbReference type="EMBL" id="LNCU01000070">
    <property type="protein sequence ID" value="KWV54649.1"/>
    <property type="molecule type" value="Genomic_DNA"/>
</dbReference>
<dbReference type="AlphaFoldDB" id="A0A120FN13"/>
<keyword evidence="2" id="KW-1185">Reference proteome</keyword>
<evidence type="ECO:0000313" key="2">
    <source>
        <dbReference type="Proteomes" id="UP000057737"/>
    </source>
</evidence>